<organism evidence="1 2">
    <name type="scientific">Cirrhinus molitorella</name>
    <name type="common">mud carp</name>
    <dbReference type="NCBI Taxonomy" id="172907"/>
    <lineage>
        <taxon>Eukaryota</taxon>
        <taxon>Metazoa</taxon>
        <taxon>Chordata</taxon>
        <taxon>Craniata</taxon>
        <taxon>Vertebrata</taxon>
        <taxon>Euteleostomi</taxon>
        <taxon>Actinopterygii</taxon>
        <taxon>Neopterygii</taxon>
        <taxon>Teleostei</taxon>
        <taxon>Ostariophysi</taxon>
        <taxon>Cypriniformes</taxon>
        <taxon>Cyprinidae</taxon>
        <taxon>Labeoninae</taxon>
        <taxon>Labeonini</taxon>
        <taxon>Cirrhinus</taxon>
    </lineage>
</organism>
<accession>A0ABR3N4P6</accession>
<comment type="caution">
    <text evidence="1">The sequence shown here is derived from an EMBL/GenBank/DDBJ whole genome shotgun (WGS) entry which is preliminary data.</text>
</comment>
<name>A0ABR3N4P6_9TELE</name>
<proteinExistence type="predicted"/>
<sequence length="98" mass="10713">MHKGRSLSPRLAHSPSRDLCSLRWRSVSGLLSPSSSVVGVGAPPSADRQKWSHMSEDTLTLLNMRVSDTAVCYPGILAECAGFFSCRSSLEHSRRVKL</sequence>
<reference evidence="1 2" key="1">
    <citation type="submission" date="2023-09" db="EMBL/GenBank/DDBJ databases">
        <authorList>
            <person name="Wang M."/>
        </authorList>
    </citation>
    <scope>NUCLEOTIDE SEQUENCE [LARGE SCALE GENOMIC DNA]</scope>
    <source>
        <strain evidence="1">GT-2023</strain>
        <tissue evidence="1">Liver</tissue>
    </source>
</reference>
<gene>
    <name evidence="1" type="ORF">QQF64_030920</name>
</gene>
<dbReference type="EMBL" id="JAYMGO010000007">
    <property type="protein sequence ID" value="KAL1271904.1"/>
    <property type="molecule type" value="Genomic_DNA"/>
</dbReference>
<keyword evidence="2" id="KW-1185">Reference proteome</keyword>
<dbReference type="Proteomes" id="UP001558613">
    <property type="component" value="Unassembled WGS sequence"/>
</dbReference>
<evidence type="ECO:0000313" key="1">
    <source>
        <dbReference type="EMBL" id="KAL1271904.1"/>
    </source>
</evidence>
<evidence type="ECO:0000313" key="2">
    <source>
        <dbReference type="Proteomes" id="UP001558613"/>
    </source>
</evidence>
<protein>
    <submittedName>
        <fullName evidence="1">Uncharacterized protein</fullName>
    </submittedName>
</protein>